<feature type="region of interest" description="Disordered" evidence="1">
    <location>
        <begin position="55"/>
        <end position="76"/>
    </location>
</feature>
<organism evidence="2 3">
    <name type="scientific">Bradyrhizobium arachidis</name>
    <dbReference type="NCBI Taxonomy" id="858423"/>
    <lineage>
        <taxon>Bacteria</taxon>
        <taxon>Pseudomonadati</taxon>
        <taxon>Pseudomonadota</taxon>
        <taxon>Alphaproteobacteria</taxon>
        <taxon>Hyphomicrobiales</taxon>
        <taxon>Nitrobacteraceae</taxon>
        <taxon>Bradyrhizobium</taxon>
    </lineage>
</organism>
<evidence type="ECO:0000313" key="3">
    <source>
        <dbReference type="Proteomes" id="UP000594015"/>
    </source>
</evidence>
<dbReference type="Proteomes" id="UP000594015">
    <property type="component" value="Chromosome"/>
</dbReference>
<feature type="compositionally biased region" description="Basic and acidic residues" evidence="1">
    <location>
        <begin position="55"/>
        <end position="67"/>
    </location>
</feature>
<dbReference type="EMBL" id="CP030050">
    <property type="protein sequence ID" value="QOZ71068.1"/>
    <property type="molecule type" value="Genomic_DNA"/>
</dbReference>
<protein>
    <submittedName>
        <fullName evidence="2">Uncharacterized protein</fullName>
    </submittedName>
</protein>
<accession>A0AAE7NSC0</accession>
<dbReference type="KEGG" id="barh:WN72_35735"/>
<name>A0AAE7NSC0_9BRAD</name>
<sequence length="76" mass="8668">MRAPWDEAKARQRPMPDHGLIVMWEAAHEPVSLKLAGSPGCPIVASALHHSPKYDQVIDHNRDDNVDRNYQQDIDR</sequence>
<proteinExistence type="predicted"/>
<dbReference type="AlphaFoldDB" id="A0AAE7NSC0"/>
<evidence type="ECO:0000256" key="1">
    <source>
        <dbReference type="SAM" id="MobiDB-lite"/>
    </source>
</evidence>
<reference evidence="2 3" key="1">
    <citation type="submission" date="2018-06" db="EMBL/GenBank/DDBJ databases">
        <title>Comparative genomics of Bradyrhizobium nodulating Arachidis hypogaea.</title>
        <authorList>
            <person name="Li Y."/>
        </authorList>
    </citation>
    <scope>NUCLEOTIDE SEQUENCE [LARGE SCALE GENOMIC DNA]</scope>
    <source>
        <strain evidence="2 3">CCBAU 051107</strain>
    </source>
</reference>
<evidence type="ECO:0000313" key="2">
    <source>
        <dbReference type="EMBL" id="QOZ71068.1"/>
    </source>
</evidence>
<gene>
    <name evidence="2" type="ORF">WN72_35735</name>
</gene>